<dbReference type="HOGENOM" id="CLU_1644062_0_0_1"/>
<feature type="region of interest" description="Disordered" evidence="1">
    <location>
        <begin position="29"/>
        <end position="119"/>
    </location>
</feature>
<feature type="compositionally biased region" description="Polar residues" evidence="1">
    <location>
        <begin position="81"/>
        <end position="108"/>
    </location>
</feature>
<dbReference type="eggNOG" id="ENOG502RN4P">
    <property type="taxonomic scope" value="Eukaryota"/>
</dbReference>
<evidence type="ECO:0000313" key="4">
    <source>
        <dbReference type="Proteomes" id="UP000006039"/>
    </source>
</evidence>
<reference evidence="2" key="3">
    <citation type="submission" date="2010-09" db="EMBL/GenBank/DDBJ databases">
        <title>Annotation of Gaeumannomyces graminis var. tritici R3-111a-1.</title>
        <authorList>
            <consortium name="The Broad Institute Genome Sequencing Platform"/>
            <person name="Ma L.-J."/>
            <person name="Dead R."/>
            <person name="Young S.K."/>
            <person name="Zeng Q."/>
            <person name="Gargeya S."/>
            <person name="Fitzgerald M."/>
            <person name="Haas B."/>
            <person name="Abouelleil A."/>
            <person name="Alvarado L."/>
            <person name="Arachchi H.M."/>
            <person name="Berlin A."/>
            <person name="Brown A."/>
            <person name="Chapman S.B."/>
            <person name="Chen Z."/>
            <person name="Dunbar C."/>
            <person name="Freedman E."/>
            <person name="Gearin G."/>
            <person name="Gellesch M."/>
            <person name="Goldberg J."/>
            <person name="Griggs A."/>
            <person name="Gujja S."/>
            <person name="Heiman D."/>
            <person name="Howarth C."/>
            <person name="Larson L."/>
            <person name="Lui A."/>
            <person name="MacDonald P.J.P."/>
            <person name="Mehta T."/>
            <person name="Montmayeur A."/>
            <person name="Murphy C."/>
            <person name="Neiman D."/>
            <person name="Pearson M."/>
            <person name="Priest M."/>
            <person name="Roberts A."/>
            <person name="Saif S."/>
            <person name="Shea T."/>
            <person name="Shenoy N."/>
            <person name="Sisk P."/>
            <person name="Stolte C."/>
            <person name="Sykes S."/>
            <person name="Yandava C."/>
            <person name="Wortman J."/>
            <person name="Nusbaum C."/>
            <person name="Birren B."/>
        </authorList>
    </citation>
    <scope>NUCLEOTIDE SEQUENCE</scope>
    <source>
        <strain evidence="2">R3-111a-1</strain>
    </source>
</reference>
<name>J3NPH1_GAET3</name>
<evidence type="ECO:0000313" key="3">
    <source>
        <dbReference type="EnsemblFungi" id="EJT78076"/>
    </source>
</evidence>
<sequence length="163" mass="18042">MMHNQALLPTYLKGIGGWCDPALENAKAMRLPKTPAMPVSERRDSSEATRPTSGHPQTQQQQQQQQQHQRHQTERAKPRGVTNSTLTRAPSPPSSRNATPAVTTTKSATARPRHRQFHAPKILAAELLGPKSWHTEREDWVRSPAATPNAAYKAMPLLAPPAR</sequence>
<accession>J3NPH1</accession>
<keyword evidence="4" id="KW-1185">Reference proteome</keyword>
<dbReference type="OrthoDB" id="10444492at2759"/>
<dbReference type="VEuPathDB" id="FungiDB:GGTG_03179"/>
<organism evidence="2">
    <name type="scientific">Gaeumannomyces tritici (strain R3-111a-1)</name>
    <name type="common">Wheat and barley take-all root rot fungus</name>
    <name type="synonym">Gaeumannomyces graminis var. tritici</name>
    <dbReference type="NCBI Taxonomy" id="644352"/>
    <lineage>
        <taxon>Eukaryota</taxon>
        <taxon>Fungi</taxon>
        <taxon>Dikarya</taxon>
        <taxon>Ascomycota</taxon>
        <taxon>Pezizomycotina</taxon>
        <taxon>Sordariomycetes</taxon>
        <taxon>Sordariomycetidae</taxon>
        <taxon>Magnaporthales</taxon>
        <taxon>Magnaporthaceae</taxon>
        <taxon>Gaeumannomyces</taxon>
    </lineage>
</organism>
<dbReference type="AlphaFoldDB" id="J3NPH1"/>
<dbReference type="GeneID" id="20343637"/>
<reference evidence="3" key="5">
    <citation type="submission" date="2018-04" db="UniProtKB">
        <authorList>
            <consortium name="EnsemblFungi"/>
        </authorList>
    </citation>
    <scope>IDENTIFICATION</scope>
    <source>
        <strain evidence="3">R3-111a-1</strain>
    </source>
</reference>
<protein>
    <submittedName>
        <fullName evidence="2 3">Uncharacterized protein</fullName>
    </submittedName>
</protein>
<reference evidence="2" key="2">
    <citation type="submission" date="2010-07" db="EMBL/GenBank/DDBJ databases">
        <authorList>
            <consortium name="The Broad Institute Genome Sequencing Platform"/>
            <consortium name="Broad Institute Genome Sequencing Center for Infectious Disease"/>
            <person name="Ma L.-J."/>
            <person name="Dead R."/>
            <person name="Young S."/>
            <person name="Zeng Q."/>
            <person name="Koehrsen M."/>
            <person name="Alvarado L."/>
            <person name="Berlin A."/>
            <person name="Chapman S.B."/>
            <person name="Chen Z."/>
            <person name="Freedman E."/>
            <person name="Gellesch M."/>
            <person name="Goldberg J."/>
            <person name="Griggs A."/>
            <person name="Gujja S."/>
            <person name="Heilman E.R."/>
            <person name="Heiman D."/>
            <person name="Hepburn T."/>
            <person name="Howarth C."/>
            <person name="Jen D."/>
            <person name="Larson L."/>
            <person name="Mehta T."/>
            <person name="Neiman D."/>
            <person name="Pearson M."/>
            <person name="Roberts A."/>
            <person name="Saif S."/>
            <person name="Shea T."/>
            <person name="Shenoy N."/>
            <person name="Sisk P."/>
            <person name="Stolte C."/>
            <person name="Sykes S."/>
            <person name="Walk T."/>
            <person name="White J."/>
            <person name="Yandava C."/>
            <person name="Haas B."/>
            <person name="Nusbaum C."/>
            <person name="Birren B."/>
        </authorList>
    </citation>
    <scope>NUCLEOTIDE SEQUENCE</scope>
    <source>
        <strain evidence="2">R3-111a-1</strain>
    </source>
</reference>
<evidence type="ECO:0000313" key="2">
    <source>
        <dbReference type="EMBL" id="EJT78076.1"/>
    </source>
</evidence>
<gene>
    <name evidence="3" type="primary">20343637</name>
    <name evidence="2" type="ORF">GGTG_03179</name>
</gene>
<reference evidence="3" key="4">
    <citation type="journal article" date="2015" name="G3 (Bethesda)">
        <title>Genome sequences of three phytopathogenic species of the Magnaporthaceae family of fungi.</title>
        <authorList>
            <person name="Okagaki L.H."/>
            <person name="Nunes C.C."/>
            <person name="Sailsbery J."/>
            <person name="Clay B."/>
            <person name="Brown D."/>
            <person name="John T."/>
            <person name="Oh Y."/>
            <person name="Young N."/>
            <person name="Fitzgerald M."/>
            <person name="Haas B.J."/>
            <person name="Zeng Q."/>
            <person name="Young S."/>
            <person name="Adiconis X."/>
            <person name="Fan L."/>
            <person name="Levin J.Z."/>
            <person name="Mitchell T.K."/>
            <person name="Okubara P.A."/>
            <person name="Farman M.L."/>
            <person name="Kohn L.M."/>
            <person name="Birren B."/>
            <person name="Ma L.-J."/>
            <person name="Dean R.A."/>
        </authorList>
    </citation>
    <scope>NUCLEOTIDE SEQUENCE</scope>
    <source>
        <strain evidence="3">R3-111a-1</strain>
    </source>
</reference>
<dbReference type="Proteomes" id="UP000006039">
    <property type="component" value="Unassembled WGS sequence"/>
</dbReference>
<feature type="compositionally biased region" description="Low complexity" evidence="1">
    <location>
        <begin position="57"/>
        <end position="67"/>
    </location>
</feature>
<dbReference type="EMBL" id="GL385396">
    <property type="protein sequence ID" value="EJT78076.1"/>
    <property type="molecule type" value="Genomic_DNA"/>
</dbReference>
<evidence type="ECO:0000256" key="1">
    <source>
        <dbReference type="SAM" id="MobiDB-lite"/>
    </source>
</evidence>
<dbReference type="RefSeq" id="XP_009219221.1">
    <property type="nucleotide sequence ID" value="XM_009220957.1"/>
</dbReference>
<dbReference type="EnsemblFungi" id="EJT78076">
    <property type="protein sequence ID" value="EJT78076"/>
    <property type="gene ID" value="GGTG_03179"/>
</dbReference>
<reference evidence="4" key="1">
    <citation type="submission" date="2010-07" db="EMBL/GenBank/DDBJ databases">
        <title>The genome sequence of Gaeumannomyces graminis var. tritici strain R3-111a-1.</title>
        <authorList>
            <consortium name="The Broad Institute Genome Sequencing Platform"/>
            <person name="Ma L.-J."/>
            <person name="Dead R."/>
            <person name="Young S."/>
            <person name="Zeng Q."/>
            <person name="Koehrsen M."/>
            <person name="Alvarado L."/>
            <person name="Berlin A."/>
            <person name="Chapman S.B."/>
            <person name="Chen Z."/>
            <person name="Freedman E."/>
            <person name="Gellesch M."/>
            <person name="Goldberg J."/>
            <person name="Griggs A."/>
            <person name="Gujja S."/>
            <person name="Heilman E.R."/>
            <person name="Heiman D."/>
            <person name="Hepburn T."/>
            <person name="Howarth C."/>
            <person name="Jen D."/>
            <person name="Larson L."/>
            <person name="Mehta T."/>
            <person name="Neiman D."/>
            <person name="Pearson M."/>
            <person name="Roberts A."/>
            <person name="Saif S."/>
            <person name="Shea T."/>
            <person name="Shenoy N."/>
            <person name="Sisk P."/>
            <person name="Stolte C."/>
            <person name="Sykes S."/>
            <person name="Walk T."/>
            <person name="White J."/>
            <person name="Yandava C."/>
            <person name="Haas B."/>
            <person name="Nusbaum C."/>
            <person name="Birren B."/>
        </authorList>
    </citation>
    <scope>NUCLEOTIDE SEQUENCE [LARGE SCALE GENOMIC DNA]</scope>
    <source>
        <strain evidence="4">R3-111a-1</strain>
    </source>
</reference>
<proteinExistence type="predicted"/>